<evidence type="ECO:0000313" key="1">
    <source>
        <dbReference type="EMBL" id="CBE69156.1"/>
    </source>
</evidence>
<reference evidence="1 2" key="1">
    <citation type="journal article" date="2010" name="Nature">
        <title>Nitrite-driven anaerobic methane oxidation by oxygenic bacteria.</title>
        <authorList>
            <person name="Ettwig K.F."/>
            <person name="Butler M.K."/>
            <person name="Le Paslier D."/>
            <person name="Pelletier E."/>
            <person name="Mangenot S."/>
            <person name="Kuypers M.M.M."/>
            <person name="Schreiber F."/>
            <person name="Dutilh B.E."/>
            <person name="Zedelius J."/>
            <person name="de Beer D."/>
            <person name="Gloerich J."/>
            <person name="Wessels H.J.C.T."/>
            <person name="van Allen T."/>
            <person name="Luesken F."/>
            <person name="Wu M."/>
            <person name="van de Pas-Schoonen K.T."/>
            <person name="Op den Camp H.J.M."/>
            <person name="Janssen-Megens E.M."/>
            <person name="Francoijs K-J."/>
            <person name="Stunnenberg H."/>
            <person name="Weissenbach J."/>
            <person name="Jetten M.S.M."/>
            <person name="Strous M."/>
        </authorList>
    </citation>
    <scope>NUCLEOTIDE SEQUENCE [LARGE SCALE GENOMIC DNA]</scope>
</reference>
<organism evidence="1 2">
    <name type="scientific">Methylomirabilis oxygeniifera</name>
    <dbReference type="NCBI Taxonomy" id="671143"/>
    <lineage>
        <taxon>Bacteria</taxon>
        <taxon>Candidatus Methylomirabilota</taxon>
        <taxon>Candidatus Methylomirabilia</taxon>
        <taxon>Candidatus Methylomirabilales</taxon>
        <taxon>Candidatus Methylomirabilaceae</taxon>
        <taxon>Candidatus Methylomirabilis</taxon>
    </lineage>
</organism>
<accession>D5MHC4</accession>
<name>D5MHC4_METO1</name>
<dbReference type="EMBL" id="FP565575">
    <property type="protein sequence ID" value="CBE69156.1"/>
    <property type="molecule type" value="Genomic_DNA"/>
</dbReference>
<sequence length="39" mass="4196">MPIGRLEGMSHAAQISYKLGIGSRTALVRFALRAPVGNR</sequence>
<evidence type="ECO:0000313" key="2">
    <source>
        <dbReference type="Proteomes" id="UP000006898"/>
    </source>
</evidence>
<dbReference type="STRING" id="671143.DAMO_2106"/>
<gene>
    <name evidence="1" type="ORF">DAMO_2106</name>
</gene>
<dbReference type="Proteomes" id="UP000006898">
    <property type="component" value="Chromosome"/>
</dbReference>
<dbReference type="KEGG" id="mox:DAMO_2106"/>
<proteinExistence type="predicted"/>
<dbReference type="AlphaFoldDB" id="D5MHC4"/>
<protein>
    <submittedName>
        <fullName evidence="1">Uncharacterized protein</fullName>
    </submittedName>
</protein>
<dbReference type="HOGENOM" id="CLU_3306514_0_0_0"/>